<keyword evidence="2" id="KW-1185">Reference proteome</keyword>
<dbReference type="PANTHER" id="PTHR33710:SF77">
    <property type="entry name" value="DNASE I-LIKE SUPERFAMILY PROTEIN"/>
    <property type="match status" value="1"/>
</dbReference>
<dbReference type="SUPFAM" id="SSF56219">
    <property type="entry name" value="DNase I-like"/>
    <property type="match status" value="1"/>
</dbReference>
<gene>
    <name evidence="1" type="ORF">G4B88_014544</name>
</gene>
<dbReference type="InterPro" id="IPR036691">
    <property type="entry name" value="Endo/exonu/phosph_ase_sf"/>
</dbReference>
<accession>A0A7J6IAM0</accession>
<proteinExistence type="predicted"/>
<name>A0A7J6IAM0_CANSA</name>
<organism evidence="1 2">
    <name type="scientific">Cannabis sativa</name>
    <name type="common">Hemp</name>
    <name type="synonym">Marijuana</name>
    <dbReference type="NCBI Taxonomy" id="3483"/>
    <lineage>
        <taxon>Eukaryota</taxon>
        <taxon>Viridiplantae</taxon>
        <taxon>Streptophyta</taxon>
        <taxon>Embryophyta</taxon>
        <taxon>Tracheophyta</taxon>
        <taxon>Spermatophyta</taxon>
        <taxon>Magnoliopsida</taxon>
        <taxon>eudicotyledons</taxon>
        <taxon>Gunneridae</taxon>
        <taxon>Pentapetalae</taxon>
        <taxon>rosids</taxon>
        <taxon>fabids</taxon>
        <taxon>Rosales</taxon>
        <taxon>Cannabaceae</taxon>
        <taxon>Cannabis</taxon>
    </lineage>
</organism>
<reference evidence="1 2" key="1">
    <citation type="journal article" date="2020" name="bioRxiv">
        <title>Sequence and annotation of 42 cannabis genomes reveals extensive copy number variation in cannabinoid synthesis and pathogen resistance genes.</title>
        <authorList>
            <person name="Mckernan K.J."/>
            <person name="Helbert Y."/>
            <person name="Kane L.T."/>
            <person name="Ebling H."/>
            <person name="Zhang L."/>
            <person name="Liu B."/>
            <person name="Eaton Z."/>
            <person name="Mclaughlin S."/>
            <person name="Kingan S."/>
            <person name="Baybayan P."/>
            <person name="Concepcion G."/>
            <person name="Jordan M."/>
            <person name="Riva A."/>
            <person name="Barbazuk W."/>
            <person name="Harkins T."/>
        </authorList>
    </citation>
    <scope>NUCLEOTIDE SEQUENCE [LARGE SCALE GENOMIC DNA]</scope>
    <source>
        <strain evidence="2">cv. Jamaican Lion 4</strain>
        <tissue evidence="1">Leaf</tissue>
    </source>
</reference>
<evidence type="ECO:0000313" key="2">
    <source>
        <dbReference type="Proteomes" id="UP000583929"/>
    </source>
</evidence>
<sequence length="269" mass="31287">MSFQYKSDKYLGFQDPGYTWSKGRNSSSQGGGVKRARLDRGLASIDWRIMFPNAIVHHLAASESDHRPILLDTSGGVNAKRRTFKYENMWARDPRCFWVVKEAWSRRLHANPMTNFYRKVKATSRRLKQWNKTQFCHLKNQVQEATLNLKFAECHHPDNVTEIEDAKNKLSEALLREEIHWKQKSRVQWMAEGDKCTKFFMASTIVRRRRNFIQSIKPGPREDWISDQDQIAACFLKKFEEIFKKNSKGCKVGSPSSFPVLAKPALSSQ</sequence>
<protein>
    <recommendedName>
        <fullName evidence="3">Endonuclease/exonuclease/phosphatase domain-containing protein</fullName>
    </recommendedName>
</protein>
<dbReference type="AlphaFoldDB" id="A0A7J6IAM0"/>
<evidence type="ECO:0008006" key="3">
    <source>
        <dbReference type="Google" id="ProtNLM"/>
    </source>
</evidence>
<comment type="caution">
    <text evidence="1">The sequence shown here is derived from an EMBL/GenBank/DDBJ whole genome shotgun (WGS) entry which is preliminary data.</text>
</comment>
<dbReference type="PANTHER" id="PTHR33710">
    <property type="entry name" value="BNAC02G09200D PROTEIN"/>
    <property type="match status" value="1"/>
</dbReference>
<dbReference type="EMBL" id="JAATIQ010000002">
    <property type="protein sequence ID" value="KAF4404088.1"/>
    <property type="molecule type" value="Genomic_DNA"/>
</dbReference>
<evidence type="ECO:0000313" key="1">
    <source>
        <dbReference type="EMBL" id="KAF4404088.1"/>
    </source>
</evidence>
<dbReference type="Proteomes" id="UP000583929">
    <property type="component" value="Unassembled WGS sequence"/>
</dbReference>